<dbReference type="EMBL" id="VWCJ01000021">
    <property type="protein sequence ID" value="KAA4992013.1"/>
    <property type="molecule type" value="Genomic_DNA"/>
</dbReference>
<feature type="transmembrane region" description="Helical" evidence="1">
    <location>
        <begin position="40"/>
        <end position="59"/>
    </location>
</feature>
<name>A0A5M5V207_BACFG</name>
<keyword evidence="1" id="KW-1133">Transmembrane helix</keyword>
<gene>
    <name evidence="3" type="ORF">F2Z25_05015</name>
    <name evidence="2" type="ORF">F2Z89_20225</name>
</gene>
<evidence type="ECO:0000313" key="5">
    <source>
        <dbReference type="Proteomes" id="UP000460666"/>
    </source>
</evidence>
<organism evidence="3 4">
    <name type="scientific">Bacteroides fragilis</name>
    <dbReference type="NCBI Taxonomy" id="817"/>
    <lineage>
        <taxon>Bacteria</taxon>
        <taxon>Pseudomonadati</taxon>
        <taxon>Bacteroidota</taxon>
        <taxon>Bacteroidia</taxon>
        <taxon>Bacteroidales</taxon>
        <taxon>Bacteroidaceae</taxon>
        <taxon>Bacteroides</taxon>
    </lineage>
</organism>
<dbReference type="AlphaFoldDB" id="A0A5M5V207"/>
<proteinExistence type="predicted"/>
<dbReference type="EMBL" id="VWAQ01000003">
    <property type="protein sequence ID" value="KAA5209518.1"/>
    <property type="molecule type" value="Genomic_DNA"/>
</dbReference>
<evidence type="ECO:0008006" key="6">
    <source>
        <dbReference type="Google" id="ProtNLM"/>
    </source>
</evidence>
<keyword evidence="1" id="KW-0472">Membrane</keyword>
<evidence type="ECO:0000313" key="4">
    <source>
        <dbReference type="Proteomes" id="UP000429838"/>
    </source>
</evidence>
<dbReference type="Proteomes" id="UP000429838">
    <property type="component" value="Unassembled WGS sequence"/>
</dbReference>
<evidence type="ECO:0000313" key="3">
    <source>
        <dbReference type="EMBL" id="KAA5209518.1"/>
    </source>
</evidence>
<evidence type="ECO:0000256" key="1">
    <source>
        <dbReference type="SAM" id="Phobius"/>
    </source>
</evidence>
<keyword evidence="1" id="KW-0812">Transmembrane</keyword>
<comment type="caution">
    <text evidence="3">The sequence shown here is derived from an EMBL/GenBank/DDBJ whole genome shotgun (WGS) entry which is preliminary data.</text>
</comment>
<sequence length="60" mass="7004">MQLGFPDRKCVLSDCPYTCPNRNYPFLPATYPFSHKIPPFFSIFFILNLFSPFVFPLPIT</sequence>
<dbReference type="Proteomes" id="UP000460666">
    <property type="component" value="Unassembled WGS sequence"/>
</dbReference>
<reference evidence="4 5" key="1">
    <citation type="journal article" date="2019" name="Nat. Med.">
        <title>A library of human gut bacterial isolates paired with longitudinal multiomics data enables mechanistic microbiome research.</title>
        <authorList>
            <person name="Poyet M."/>
            <person name="Groussin M."/>
            <person name="Gibbons S.M."/>
            <person name="Avila-Pacheco J."/>
            <person name="Jiang X."/>
            <person name="Kearney S.M."/>
            <person name="Perrotta A.R."/>
            <person name="Berdy B."/>
            <person name="Zhao S."/>
            <person name="Lieberman T.D."/>
            <person name="Swanson P.K."/>
            <person name="Smith M."/>
            <person name="Roesemann S."/>
            <person name="Alexander J.E."/>
            <person name="Rich S.A."/>
            <person name="Livny J."/>
            <person name="Vlamakis H."/>
            <person name="Clish C."/>
            <person name="Bullock K."/>
            <person name="Deik A."/>
            <person name="Scott J."/>
            <person name="Pierce K.A."/>
            <person name="Xavier R.J."/>
            <person name="Alm E.J."/>
        </authorList>
    </citation>
    <scope>NUCLEOTIDE SEQUENCE [LARGE SCALE GENOMIC DNA]</scope>
    <source>
        <strain evidence="3 4">BIOML-A1</strain>
        <strain evidence="2 5">BIOML-A46</strain>
    </source>
</reference>
<accession>A0A5M5V207</accession>
<protein>
    <recommendedName>
        <fullName evidence="6">Transmembrane protein</fullName>
    </recommendedName>
</protein>
<evidence type="ECO:0000313" key="2">
    <source>
        <dbReference type="EMBL" id="KAA4992013.1"/>
    </source>
</evidence>